<evidence type="ECO:0000313" key="8">
    <source>
        <dbReference type="EMBL" id="KYP46974.1"/>
    </source>
</evidence>
<gene>
    <name evidence="8" type="ORF">KK1_031397</name>
</gene>
<name>A0A151RWT7_CAJCA</name>
<dbReference type="OMA" id="ADNDEPH"/>
<dbReference type="Gramene" id="C.cajan_35052.t">
    <property type="protein sequence ID" value="C.cajan_35052.t"/>
    <property type="gene ID" value="C.cajan_35052"/>
</dbReference>
<dbReference type="SMART" id="SM00132">
    <property type="entry name" value="LIM"/>
    <property type="match status" value="1"/>
</dbReference>
<dbReference type="SUPFAM" id="SSF57716">
    <property type="entry name" value="Glucocorticoid receptor-like (DNA-binding domain)"/>
    <property type="match status" value="2"/>
</dbReference>
<keyword evidence="2" id="KW-0677">Repeat</keyword>
<sequence>MGWLSRIFKGSDQKISEGHCYKEDADYYLPSTSGDAWNQNQNENEDIDRAIALSLVEESQKANNVNDYRSQLEEDEQLARAIEESLNVESPPRYGNENMYQPPQYFPMGSRICAGCYAEIGYGRYLNCLNAFWHPECFRCRACNLPISDYEFSTSGNYPYHKACYKESYHPKCDVCKHFIPTNPAGLIEYRAHPFWIQKYCPSHEHDGTPRCCSCERMESQEAGYIPLKDGRKLCLECLDSAIMDTNDCQPLYADIQRFYESLNMKLDQQVPLLLVERQALNEAREGEKNGHYHMPETRGLCLSEELSNISRRPRLGAGNGAMDMIAQPYRLTSRCDVTAILILYGLPRLLTGSILAHEMMHAWLRLKGYRTLSQDVEEGICQVLAHMWLESELSSASGSNFVSTSSSSASHTSRKGKRPPFERKLGEFFKHQIESDISPVYGGGFRAGQKAVRQFGLQRTLHHIRMTGSFPY</sequence>
<dbReference type="GO" id="GO:0032875">
    <property type="term" value="P:regulation of DNA endoreduplication"/>
    <property type="evidence" value="ECO:0007669"/>
    <property type="project" value="UniProtKB-ARBA"/>
</dbReference>
<dbReference type="GO" id="GO:0043130">
    <property type="term" value="F:ubiquitin binding"/>
    <property type="evidence" value="ECO:0007669"/>
    <property type="project" value="UniProtKB-ARBA"/>
</dbReference>
<evidence type="ECO:0000256" key="1">
    <source>
        <dbReference type="ARBA" id="ARBA00022723"/>
    </source>
</evidence>
<dbReference type="GO" id="GO:0046872">
    <property type="term" value="F:metal ion binding"/>
    <property type="evidence" value="ECO:0007669"/>
    <property type="project" value="UniProtKB-KW"/>
</dbReference>
<evidence type="ECO:0000313" key="9">
    <source>
        <dbReference type="Proteomes" id="UP000075243"/>
    </source>
</evidence>
<dbReference type="FunFam" id="2.10.110.10:FF:000078">
    <property type="entry name" value="Protein DA1-related 1"/>
    <property type="match status" value="1"/>
</dbReference>
<dbReference type="InterPro" id="IPR003903">
    <property type="entry name" value="UIM_dom"/>
</dbReference>
<keyword evidence="5 6" id="KW-0440">LIM domain</keyword>
<dbReference type="InterPro" id="IPR022087">
    <property type="entry name" value="DA1-like_dom"/>
</dbReference>
<dbReference type="OrthoDB" id="25414at2759"/>
<dbReference type="SMART" id="SM00726">
    <property type="entry name" value="UIM"/>
    <property type="match status" value="2"/>
</dbReference>
<dbReference type="GO" id="GO:0140096">
    <property type="term" value="F:catalytic activity, acting on a protein"/>
    <property type="evidence" value="ECO:0007669"/>
    <property type="project" value="UniProtKB-ARBA"/>
</dbReference>
<evidence type="ECO:0000256" key="5">
    <source>
        <dbReference type="ARBA" id="ARBA00023038"/>
    </source>
</evidence>
<dbReference type="PANTHER" id="PTHR24209">
    <property type="entry name" value="PROTEIN DA1-RELATED 2"/>
    <property type="match status" value="1"/>
</dbReference>
<reference evidence="8" key="1">
    <citation type="journal article" date="2012" name="Nat. Biotechnol.">
        <title>Draft genome sequence of pigeonpea (Cajanus cajan), an orphan legume crop of resource-poor farmers.</title>
        <authorList>
            <person name="Varshney R.K."/>
            <person name="Chen W."/>
            <person name="Li Y."/>
            <person name="Bharti A.K."/>
            <person name="Saxena R.K."/>
            <person name="Schlueter J.A."/>
            <person name="Donoghue M.T."/>
            <person name="Azam S."/>
            <person name="Fan G."/>
            <person name="Whaley A.M."/>
            <person name="Farmer A.D."/>
            <person name="Sheridan J."/>
            <person name="Iwata A."/>
            <person name="Tuteja R."/>
            <person name="Penmetsa R.V."/>
            <person name="Wu W."/>
            <person name="Upadhyaya H.D."/>
            <person name="Yang S.P."/>
            <person name="Shah T."/>
            <person name="Saxena K.B."/>
            <person name="Michael T."/>
            <person name="McCombie W.R."/>
            <person name="Yang B."/>
            <person name="Zhang G."/>
            <person name="Yang H."/>
            <person name="Wang J."/>
            <person name="Spillane C."/>
            <person name="Cook D.R."/>
            <person name="May G.D."/>
            <person name="Xu X."/>
            <person name="Jackson S.A."/>
        </authorList>
    </citation>
    <scope>NUCLEOTIDE SEQUENCE [LARGE SCALE GENOMIC DNA]</scope>
</reference>
<dbReference type="InterPro" id="IPR001781">
    <property type="entry name" value="Znf_LIM"/>
</dbReference>
<dbReference type="EMBL" id="KQ483541">
    <property type="protein sequence ID" value="KYP46974.1"/>
    <property type="molecule type" value="Genomic_DNA"/>
</dbReference>
<keyword evidence="1 6" id="KW-0479">Metal-binding</keyword>
<dbReference type="AlphaFoldDB" id="A0A151RWT7"/>
<evidence type="ECO:0000256" key="6">
    <source>
        <dbReference type="PROSITE-ProRule" id="PRU00125"/>
    </source>
</evidence>
<dbReference type="InterPro" id="IPR045218">
    <property type="entry name" value="DA1-like"/>
</dbReference>
<protein>
    <submittedName>
        <fullName evidence="8">LIM and UIM domain-containing At1g19270 family</fullName>
    </submittedName>
</protein>
<dbReference type="Pfam" id="PF00412">
    <property type="entry name" value="LIM"/>
    <property type="match status" value="1"/>
</dbReference>
<dbReference type="Gene3D" id="2.10.110.10">
    <property type="entry name" value="Cysteine Rich Protein"/>
    <property type="match status" value="1"/>
</dbReference>
<dbReference type="Pfam" id="PF12315">
    <property type="entry name" value="DA1-like"/>
    <property type="match status" value="1"/>
</dbReference>
<evidence type="ECO:0000256" key="4">
    <source>
        <dbReference type="ARBA" id="ARBA00022843"/>
    </source>
</evidence>
<keyword evidence="9" id="KW-1185">Reference proteome</keyword>
<dbReference type="PROSITE" id="PS00478">
    <property type="entry name" value="LIM_DOMAIN_1"/>
    <property type="match status" value="1"/>
</dbReference>
<keyword evidence="3 6" id="KW-0862">Zinc</keyword>
<dbReference type="PROSITE" id="PS50330">
    <property type="entry name" value="UIM"/>
    <property type="match status" value="2"/>
</dbReference>
<evidence type="ECO:0000256" key="3">
    <source>
        <dbReference type="ARBA" id="ARBA00022833"/>
    </source>
</evidence>
<organism evidence="8 9">
    <name type="scientific">Cajanus cajan</name>
    <name type="common">Pigeon pea</name>
    <name type="synonym">Cajanus indicus</name>
    <dbReference type="NCBI Taxonomy" id="3821"/>
    <lineage>
        <taxon>Eukaryota</taxon>
        <taxon>Viridiplantae</taxon>
        <taxon>Streptophyta</taxon>
        <taxon>Embryophyta</taxon>
        <taxon>Tracheophyta</taxon>
        <taxon>Spermatophyta</taxon>
        <taxon>Magnoliopsida</taxon>
        <taxon>eudicotyledons</taxon>
        <taxon>Gunneridae</taxon>
        <taxon>Pentapetalae</taxon>
        <taxon>rosids</taxon>
        <taxon>fabids</taxon>
        <taxon>Fabales</taxon>
        <taxon>Fabaceae</taxon>
        <taxon>Papilionoideae</taxon>
        <taxon>50 kb inversion clade</taxon>
        <taxon>NPAAA clade</taxon>
        <taxon>indigoferoid/millettioid clade</taxon>
        <taxon>Phaseoleae</taxon>
        <taxon>Cajanus</taxon>
    </lineage>
</organism>
<dbReference type="STRING" id="3821.A0A151RWT7"/>
<dbReference type="PROSITE" id="PS50023">
    <property type="entry name" value="LIM_DOMAIN_2"/>
    <property type="match status" value="1"/>
</dbReference>
<accession>A0A151RWT7</accession>
<dbReference type="PANTHER" id="PTHR24209:SF29">
    <property type="entry name" value="PROTEIN DA1"/>
    <property type="match status" value="1"/>
</dbReference>
<feature type="domain" description="LIM zinc-binding" evidence="7">
    <location>
        <begin position="111"/>
        <end position="171"/>
    </location>
</feature>
<keyword evidence="4" id="KW-0832">Ubl conjugation</keyword>
<dbReference type="Pfam" id="PF23625">
    <property type="entry name" value="UIM_2"/>
    <property type="match status" value="2"/>
</dbReference>
<proteinExistence type="predicted"/>
<dbReference type="Proteomes" id="UP000075243">
    <property type="component" value="Unassembled WGS sequence"/>
</dbReference>
<dbReference type="CDD" id="cd09396">
    <property type="entry name" value="LIM_DA1"/>
    <property type="match status" value="1"/>
</dbReference>
<evidence type="ECO:0000256" key="2">
    <source>
        <dbReference type="ARBA" id="ARBA00022737"/>
    </source>
</evidence>
<dbReference type="GO" id="GO:0016787">
    <property type="term" value="F:hydrolase activity"/>
    <property type="evidence" value="ECO:0007669"/>
    <property type="project" value="UniProtKB-ARBA"/>
</dbReference>
<evidence type="ECO:0000259" key="7">
    <source>
        <dbReference type="PROSITE" id="PS50023"/>
    </source>
</evidence>